<dbReference type="InterPro" id="IPR000917">
    <property type="entry name" value="Sulfatase_N"/>
</dbReference>
<dbReference type="CDD" id="cd16148">
    <property type="entry name" value="sulfatase_like"/>
    <property type="match status" value="1"/>
</dbReference>
<dbReference type="Proteomes" id="UP000183447">
    <property type="component" value="Unassembled WGS sequence"/>
</dbReference>
<dbReference type="GO" id="GO:0046872">
    <property type="term" value="F:metal ion binding"/>
    <property type="evidence" value="ECO:0007669"/>
    <property type="project" value="UniProtKB-KW"/>
</dbReference>
<evidence type="ECO:0000256" key="2">
    <source>
        <dbReference type="ARBA" id="ARBA00022801"/>
    </source>
</evidence>
<evidence type="ECO:0000313" key="5">
    <source>
        <dbReference type="Proteomes" id="UP000183447"/>
    </source>
</evidence>
<keyword evidence="2" id="KW-0378">Hydrolase</keyword>
<proteinExistence type="predicted"/>
<reference evidence="4 5" key="1">
    <citation type="submission" date="2016-11" db="EMBL/GenBank/DDBJ databases">
        <authorList>
            <person name="Jaros S."/>
            <person name="Januszkiewicz K."/>
            <person name="Wedrychowicz H."/>
        </authorList>
    </citation>
    <scope>NUCLEOTIDE SEQUENCE [LARGE SCALE GENOMIC DNA]</scope>
    <source>
        <strain evidence="4 5">ATCC 23634</strain>
    </source>
</reference>
<dbReference type="EMBL" id="FPKU01000001">
    <property type="protein sequence ID" value="SFZ83069.1"/>
    <property type="molecule type" value="Genomic_DNA"/>
</dbReference>
<dbReference type="STRING" id="665118.SAMN02983003_1438"/>
<organism evidence="4 5">
    <name type="scientific">Devosia enhydra</name>
    <dbReference type="NCBI Taxonomy" id="665118"/>
    <lineage>
        <taxon>Bacteria</taxon>
        <taxon>Pseudomonadati</taxon>
        <taxon>Pseudomonadota</taxon>
        <taxon>Alphaproteobacteria</taxon>
        <taxon>Hyphomicrobiales</taxon>
        <taxon>Devosiaceae</taxon>
        <taxon>Devosia</taxon>
    </lineage>
</organism>
<dbReference type="GO" id="GO:0005737">
    <property type="term" value="C:cytoplasm"/>
    <property type="evidence" value="ECO:0007669"/>
    <property type="project" value="TreeGrafter"/>
</dbReference>
<dbReference type="GO" id="GO:0008484">
    <property type="term" value="F:sulfuric ester hydrolase activity"/>
    <property type="evidence" value="ECO:0007669"/>
    <property type="project" value="TreeGrafter"/>
</dbReference>
<dbReference type="AlphaFoldDB" id="A0A1K2HVZ4"/>
<keyword evidence="1" id="KW-0479">Metal-binding</keyword>
<evidence type="ECO:0000256" key="1">
    <source>
        <dbReference type="ARBA" id="ARBA00022723"/>
    </source>
</evidence>
<dbReference type="RefSeq" id="WP_072340241.1">
    <property type="nucleotide sequence ID" value="NZ_FPKU01000001.1"/>
</dbReference>
<dbReference type="SUPFAM" id="SSF53649">
    <property type="entry name" value="Alkaline phosphatase-like"/>
    <property type="match status" value="1"/>
</dbReference>
<sequence>MKTVFVLFDSLNRKAISPYGGNPANTPNFQRFSERAITFDTHYVGSMPCMPARRDLQTGRLGMLHRNWGPLEPFDNSLPEILKSNGVYSHLVTDHNHYFMDGGATYHPRFSSWELVRGNGSDHWKGVVKPDTARFRQTFHPSQIRPYLNTYYVNRDYMADEADHPTTQVFRHSLDFIETNKHDDNWFLQIEAFDPHEPFFVPERFKARHKTNYSGPIIDWPTYGRGNWSDEEKAEIESNYAALVSMCDEYFGRLLDLFNRYDLWKDTALIVSTDHGFLLGEHDWWGKNVMPIYDELARIPLLVYHPDFADQGGARRASLTQAVDLMPTILGFHGLPVPDEVTGRSLLPVLAGDAPVREAALYGYFGAACNVTDGRYTYLRYPEPMTADNLYEYTLMPTRMHKRFGVQELSAAELVPPFGFSKGMPLLRTKPLATPDNIPAIMEGRIFEDCVTRLFDSAADPGQTQPIDDPVICARMERHLFDLFCELEAPPEAFVRFGLDGVAA</sequence>
<protein>
    <submittedName>
        <fullName evidence="4">Arylsulfatase A</fullName>
    </submittedName>
</protein>
<dbReference type="InterPro" id="IPR017850">
    <property type="entry name" value="Alkaline_phosphatase_core_sf"/>
</dbReference>
<keyword evidence="5" id="KW-1185">Reference proteome</keyword>
<accession>A0A1K2HVZ4</accession>
<gene>
    <name evidence="4" type="ORF">SAMN02983003_1438</name>
</gene>
<dbReference type="Gene3D" id="3.40.720.10">
    <property type="entry name" value="Alkaline Phosphatase, subunit A"/>
    <property type="match status" value="1"/>
</dbReference>
<evidence type="ECO:0000259" key="3">
    <source>
        <dbReference type="Pfam" id="PF00884"/>
    </source>
</evidence>
<feature type="domain" description="Sulfatase N-terminal" evidence="3">
    <location>
        <begin position="3"/>
        <end position="332"/>
    </location>
</feature>
<evidence type="ECO:0000313" key="4">
    <source>
        <dbReference type="EMBL" id="SFZ83069.1"/>
    </source>
</evidence>
<dbReference type="OrthoDB" id="9795675at2"/>
<dbReference type="Pfam" id="PF00884">
    <property type="entry name" value="Sulfatase"/>
    <property type="match status" value="1"/>
</dbReference>
<dbReference type="PANTHER" id="PTHR45953:SF1">
    <property type="entry name" value="IDURONATE 2-SULFATASE"/>
    <property type="match status" value="1"/>
</dbReference>
<dbReference type="PANTHER" id="PTHR45953">
    <property type="entry name" value="IDURONATE 2-SULFATASE"/>
    <property type="match status" value="1"/>
</dbReference>
<name>A0A1K2HVZ4_9HYPH</name>